<feature type="signal peptide" evidence="1">
    <location>
        <begin position="1"/>
        <end position="21"/>
    </location>
</feature>
<accession>C6XWN2</accession>
<dbReference type="Pfam" id="PF12771">
    <property type="entry name" value="SusD-like_2"/>
    <property type="match status" value="1"/>
</dbReference>
<sequence>MKTIKKHKIVLFMCVVLMTTAGCKKFLDINKNPSNPQIAKAEFLISRLIFQMANGTSQDYMQLMRLTQNFTSATANDLYERHGFPASPSDVTGVIWRMNYADLGLNIEDMINDGLENKKYEYVGMGYAIKAWGFQMTTDMYGDIVLDEAFNPTALTFRYQNQKEVYERVREWSALAIKYLNMESPVNYKPVLAGASGDFMYRGDMNKWKKFVYGNLALHYSHLVNKPNFTSTYADSVIKYADLSFVNTSEDATVKFTASGSDDGCVLGADYGLITASRISTTILSLLTGGVRGVPAVDPVTSVDPRLSRMLTPAQTTISTPAFYYRGNIPTKGTVAVTGVPVTPYVLGTFTGSTIGGYPGKYLFSNTSQYPLMSYAQLQFAKAEALFIKGDKPSALITYQGAIRAHMTFVNTYGNAGADFKVITPAEIEPYMASAEVAQDVSQLKLSDIMNQKYIAQWGWAGLEQWCDLRKYHYDATVFTQYYQLTGTEFAPNNGNKYAYRYRPRYNSEYIWNKKEIERIGGLAPDYNTKETWFSTTEN</sequence>
<gene>
    <name evidence="2" type="ordered locus">Phep_4130</name>
</gene>
<dbReference type="InterPro" id="IPR011990">
    <property type="entry name" value="TPR-like_helical_dom_sf"/>
</dbReference>
<proteinExistence type="predicted"/>
<evidence type="ECO:0000313" key="2">
    <source>
        <dbReference type="EMBL" id="ACU06321.1"/>
    </source>
</evidence>
<dbReference type="SUPFAM" id="SSF48452">
    <property type="entry name" value="TPR-like"/>
    <property type="match status" value="1"/>
</dbReference>
<protein>
    <recommendedName>
        <fullName evidence="4">Lipoprotein</fullName>
    </recommendedName>
</protein>
<keyword evidence="3" id="KW-1185">Reference proteome</keyword>
<dbReference type="EMBL" id="CP001681">
    <property type="protein sequence ID" value="ACU06321.1"/>
    <property type="molecule type" value="Genomic_DNA"/>
</dbReference>
<evidence type="ECO:0000256" key="1">
    <source>
        <dbReference type="SAM" id="SignalP"/>
    </source>
</evidence>
<dbReference type="Proteomes" id="UP000000852">
    <property type="component" value="Chromosome"/>
</dbReference>
<feature type="chain" id="PRO_5002974354" description="Lipoprotein" evidence="1">
    <location>
        <begin position="22"/>
        <end position="539"/>
    </location>
</feature>
<dbReference type="AlphaFoldDB" id="C6XWN2"/>
<dbReference type="eggNOG" id="COG0521">
    <property type="taxonomic scope" value="Bacteria"/>
</dbReference>
<reference evidence="2 3" key="1">
    <citation type="journal article" date="2009" name="Stand. Genomic Sci.">
        <title>Complete genome sequence of Pedobacter heparinus type strain (HIM 762-3).</title>
        <authorList>
            <person name="Han C."/>
            <person name="Spring S."/>
            <person name="Lapidus A."/>
            <person name="Del Rio T.G."/>
            <person name="Tice H."/>
            <person name="Copeland A."/>
            <person name="Cheng J.F."/>
            <person name="Lucas S."/>
            <person name="Chen F."/>
            <person name="Nolan M."/>
            <person name="Bruce D."/>
            <person name="Goodwin L."/>
            <person name="Pitluck S."/>
            <person name="Ivanova N."/>
            <person name="Mavromatis K."/>
            <person name="Mikhailova N."/>
            <person name="Pati A."/>
            <person name="Chen A."/>
            <person name="Palaniappan K."/>
            <person name="Land M."/>
            <person name="Hauser L."/>
            <person name="Chang Y.J."/>
            <person name="Jeffries C.C."/>
            <person name="Saunders E."/>
            <person name="Chertkov O."/>
            <person name="Brettin T."/>
            <person name="Goker M."/>
            <person name="Rohde M."/>
            <person name="Bristow J."/>
            <person name="Eisen J.A."/>
            <person name="Markowitz V."/>
            <person name="Hugenholtz P."/>
            <person name="Kyrpides N.C."/>
            <person name="Klenk H.P."/>
            <person name="Detter J.C."/>
        </authorList>
    </citation>
    <scope>NUCLEOTIDE SEQUENCE [LARGE SCALE GENOMIC DNA]</scope>
    <source>
        <strain evidence="3">ATCC 13125 / DSM 2366 / CIP 104194 / JCM 7457 / NBRC 12017 / NCIMB 9290 / NRRL B-14731 / HIM 762-3</strain>
    </source>
</reference>
<evidence type="ECO:0000313" key="3">
    <source>
        <dbReference type="Proteomes" id="UP000000852"/>
    </source>
</evidence>
<dbReference type="Gene3D" id="1.25.40.390">
    <property type="match status" value="1"/>
</dbReference>
<name>C6XWN2_PEDHD</name>
<dbReference type="KEGG" id="phe:Phep_4130"/>
<keyword evidence="1" id="KW-0732">Signal</keyword>
<dbReference type="RefSeq" id="WP_015809929.1">
    <property type="nucleotide sequence ID" value="NC_013061.1"/>
</dbReference>
<evidence type="ECO:0008006" key="4">
    <source>
        <dbReference type="Google" id="ProtNLM"/>
    </source>
</evidence>
<dbReference type="InterPro" id="IPR041662">
    <property type="entry name" value="SusD-like_2"/>
</dbReference>
<organism evidence="2 3">
    <name type="scientific">Pedobacter heparinus (strain ATCC 13125 / DSM 2366 / CIP 104194 / JCM 7457 / NBRC 12017 / NCIMB 9290 / NRRL B-14731 / HIM 762-3)</name>
    <dbReference type="NCBI Taxonomy" id="485917"/>
    <lineage>
        <taxon>Bacteria</taxon>
        <taxon>Pseudomonadati</taxon>
        <taxon>Bacteroidota</taxon>
        <taxon>Sphingobacteriia</taxon>
        <taxon>Sphingobacteriales</taxon>
        <taxon>Sphingobacteriaceae</taxon>
        <taxon>Pedobacter</taxon>
    </lineage>
</organism>
<dbReference type="HOGENOM" id="CLU_025928_3_0_10"/>
<dbReference type="STRING" id="485917.Phep_4130"/>
<dbReference type="PROSITE" id="PS51257">
    <property type="entry name" value="PROKAR_LIPOPROTEIN"/>
    <property type="match status" value="1"/>
</dbReference>